<dbReference type="EMBL" id="CP012898">
    <property type="protein sequence ID" value="ALJ05661.1"/>
    <property type="molecule type" value="Genomic_DNA"/>
</dbReference>
<dbReference type="Proteomes" id="UP000057981">
    <property type="component" value="Chromosome"/>
</dbReference>
<dbReference type="RefSeq" id="WP_054728137.1">
    <property type="nucleotide sequence ID" value="NZ_CP012898.1"/>
</dbReference>
<dbReference type="InterPro" id="IPR008023">
    <property type="entry name" value="DUF748"/>
</dbReference>
<dbReference type="OrthoDB" id="9806239at2"/>
<organism evidence="1 2">
    <name type="scientific">Pseudalgibacter alginicilyticus</name>
    <dbReference type="NCBI Taxonomy" id="1736674"/>
    <lineage>
        <taxon>Bacteria</taxon>
        <taxon>Pseudomonadati</taxon>
        <taxon>Bacteroidota</taxon>
        <taxon>Flavobacteriia</taxon>
        <taxon>Flavobacteriales</taxon>
        <taxon>Flavobacteriaceae</taxon>
        <taxon>Pseudalgibacter</taxon>
    </lineage>
</organism>
<proteinExistence type="predicted"/>
<evidence type="ECO:0000313" key="2">
    <source>
        <dbReference type="Proteomes" id="UP000057981"/>
    </source>
</evidence>
<keyword evidence="2" id="KW-1185">Reference proteome</keyword>
<dbReference type="Pfam" id="PF05359">
    <property type="entry name" value="DUF748"/>
    <property type="match status" value="1"/>
</dbReference>
<dbReference type="KEGG" id="ahz:APS56_11220"/>
<accession>A0A0P0CHK7</accession>
<gene>
    <name evidence="1" type="ORF">APS56_11220</name>
</gene>
<protein>
    <submittedName>
        <fullName evidence="1">Uncharacterized protein</fullName>
    </submittedName>
</protein>
<name>A0A0P0CHK7_9FLAO</name>
<evidence type="ECO:0000313" key="1">
    <source>
        <dbReference type="EMBL" id="ALJ05661.1"/>
    </source>
</evidence>
<reference evidence="1 2" key="1">
    <citation type="submission" date="2015-10" db="EMBL/GenBank/DDBJ databases">
        <authorList>
            <person name="Gilbert D.G."/>
        </authorList>
    </citation>
    <scope>NUCLEOTIDE SEQUENCE [LARGE SCALE GENOMIC DNA]</scope>
    <source>
        <strain evidence="2">HZ-22</strain>
    </source>
</reference>
<sequence>MVNTTLKDSIFNFDDLVAFHTEETDSINKTESESFKYDISNIELKDANFYFNNRNVNHVTHIDDFSIFMENISWDKEEKSNADIKFNFQNGGYLETSLNINPVDGDYDASVNIKDLILAPFYEYIAEYAHINSIDGYLNTEIKIEGNINKPIDAVVSGRLDVNNLIVTDKKDNEVIKSKRLDLNLKRIDYANTSYEIDSLTLFQPYVYFEMDTISNNLFKIFKWDSNTEDAAVNTSNENLQQTDTTANNFYYALNSFQVNDGIMDYSDNLTGKRFDYHLSNIKINSDGIDSKKDWVNIYSDMLLNKRGKLIAKLGYNPLDMSNLNLNLAVEDFSLSDVNIYSQHYMGHSILLGDFYYYSNSKISNANIVSENSLLVKNVKVKKENNGLYNLPLRFALFILKDRKGDINLEVPVLGDLNNPEINIWKMVWTTLKNRITGAAASPIKSLATLVDVNPKDYEELVFQYTDTIPNENQLLKLNKLLEMETLKEGLKIELKYFVDPDLQRDAVVLLELGKQYYQENNKDYLDDKKGFENYIYTKANSSSLNLLDAAYMLINPQTIDSLTNIYNNTLIENTINYLKTSNPSTRIDVTKFDKNEPENLGSLSKFKIKFDLLDVQTIQQDGIKTND</sequence>
<dbReference type="AlphaFoldDB" id="A0A0P0CHK7"/>